<reference evidence="2" key="1">
    <citation type="submission" date="2021-06" db="EMBL/GenBank/DDBJ databases">
        <authorList>
            <consortium name="DOE Joint Genome Institute"/>
            <person name="Mondo S.J."/>
            <person name="Amses K.R."/>
            <person name="Simmons D.R."/>
            <person name="Longcore J.E."/>
            <person name="Seto K."/>
            <person name="Alves G.H."/>
            <person name="Bonds A.E."/>
            <person name="Quandt C.A."/>
            <person name="Davis W.J."/>
            <person name="Chang Y."/>
            <person name="Letcher P.M."/>
            <person name="Powell M.J."/>
            <person name="Kuo A."/>
            <person name="Labutti K."/>
            <person name="Pangilinan J."/>
            <person name="Andreopoulos W."/>
            <person name="Tritt A."/>
            <person name="Riley R."/>
            <person name="Hundley H."/>
            <person name="Johnson J."/>
            <person name="Lipzen A."/>
            <person name="Barry K."/>
            <person name="Berbee M.L."/>
            <person name="Buchler N.E."/>
            <person name="Grigoriev I.V."/>
            <person name="Spatafora J.W."/>
            <person name="Stajich J.E."/>
            <person name="James T.Y."/>
        </authorList>
    </citation>
    <scope>NUCLEOTIDE SEQUENCE</scope>
    <source>
        <strain evidence="2">AG</strain>
    </source>
</reference>
<evidence type="ECO:0000313" key="3">
    <source>
        <dbReference type="Proteomes" id="UP001206595"/>
    </source>
</evidence>
<dbReference type="RefSeq" id="XP_051446618.1">
    <property type="nucleotide sequence ID" value="XM_051587549.1"/>
</dbReference>
<organism evidence="2 3">
    <name type="scientific">Umbelopsis ramanniana AG</name>
    <dbReference type="NCBI Taxonomy" id="1314678"/>
    <lineage>
        <taxon>Eukaryota</taxon>
        <taxon>Fungi</taxon>
        <taxon>Fungi incertae sedis</taxon>
        <taxon>Mucoromycota</taxon>
        <taxon>Mucoromycotina</taxon>
        <taxon>Umbelopsidomycetes</taxon>
        <taxon>Umbelopsidales</taxon>
        <taxon>Umbelopsidaceae</taxon>
        <taxon>Umbelopsis</taxon>
    </lineage>
</organism>
<sequence length="137" mass="14819">MSLSSVFTLALVLKKFTRKAALRKQAQRSASLKTKLSATSDIEQTLKLQSSSSSTTRASAPTRYSESETSLQSEQQKDELDTTVAKPIEIPPLSTTEEEQLEDLGPEDPSGKSWSASLAAASLFCACRVAFALRFNG</sequence>
<name>A0AAD5EEA9_UMBRA</name>
<reference evidence="2" key="2">
    <citation type="journal article" date="2022" name="Proc. Natl. Acad. Sci. U.S.A.">
        <title>Diploid-dominant life cycles characterize the early evolution of Fungi.</title>
        <authorList>
            <person name="Amses K.R."/>
            <person name="Simmons D.R."/>
            <person name="Longcore J.E."/>
            <person name="Mondo S.J."/>
            <person name="Seto K."/>
            <person name="Jeronimo G.H."/>
            <person name="Bonds A.E."/>
            <person name="Quandt C.A."/>
            <person name="Davis W.J."/>
            <person name="Chang Y."/>
            <person name="Federici B.A."/>
            <person name="Kuo A."/>
            <person name="LaButti K."/>
            <person name="Pangilinan J."/>
            <person name="Andreopoulos W."/>
            <person name="Tritt A."/>
            <person name="Riley R."/>
            <person name="Hundley H."/>
            <person name="Johnson J."/>
            <person name="Lipzen A."/>
            <person name="Barry K."/>
            <person name="Lang B.F."/>
            <person name="Cuomo C.A."/>
            <person name="Buchler N.E."/>
            <person name="Grigoriev I.V."/>
            <person name="Spatafora J.W."/>
            <person name="Stajich J.E."/>
            <person name="James T.Y."/>
        </authorList>
    </citation>
    <scope>NUCLEOTIDE SEQUENCE</scope>
    <source>
        <strain evidence="2">AG</strain>
    </source>
</reference>
<dbReference type="Proteomes" id="UP001206595">
    <property type="component" value="Unassembled WGS sequence"/>
</dbReference>
<evidence type="ECO:0000313" key="2">
    <source>
        <dbReference type="EMBL" id="KAI8581614.1"/>
    </source>
</evidence>
<proteinExistence type="predicted"/>
<feature type="region of interest" description="Disordered" evidence="1">
    <location>
        <begin position="46"/>
        <end position="112"/>
    </location>
</feature>
<dbReference type="AlphaFoldDB" id="A0AAD5EEA9"/>
<feature type="compositionally biased region" description="Low complexity" evidence="1">
    <location>
        <begin position="50"/>
        <end position="74"/>
    </location>
</feature>
<feature type="compositionally biased region" description="Acidic residues" evidence="1">
    <location>
        <begin position="96"/>
        <end position="106"/>
    </location>
</feature>
<dbReference type="GeneID" id="75912894"/>
<protein>
    <submittedName>
        <fullName evidence="2">Uncharacterized protein</fullName>
    </submittedName>
</protein>
<evidence type="ECO:0000256" key="1">
    <source>
        <dbReference type="SAM" id="MobiDB-lite"/>
    </source>
</evidence>
<accession>A0AAD5EEA9</accession>
<keyword evidence="3" id="KW-1185">Reference proteome</keyword>
<comment type="caution">
    <text evidence="2">The sequence shown here is derived from an EMBL/GenBank/DDBJ whole genome shotgun (WGS) entry which is preliminary data.</text>
</comment>
<gene>
    <name evidence="2" type="ORF">K450DRAFT_232150</name>
</gene>
<dbReference type="EMBL" id="MU620905">
    <property type="protein sequence ID" value="KAI8581614.1"/>
    <property type="molecule type" value="Genomic_DNA"/>
</dbReference>